<feature type="domain" description="ABC transporter" evidence="14">
    <location>
        <begin position="2"/>
        <end position="238"/>
    </location>
</feature>
<evidence type="ECO:0000313" key="15">
    <source>
        <dbReference type="EMBL" id="KYG67542.1"/>
    </source>
</evidence>
<evidence type="ECO:0000256" key="6">
    <source>
        <dbReference type="ARBA" id="ARBA00022741"/>
    </source>
</evidence>
<dbReference type="PROSITE" id="PS00211">
    <property type="entry name" value="ABC_TRANSPORTER_1"/>
    <property type="match status" value="1"/>
</dbReference>
<dbReference type="EMBL" id="LUKE01000001">
    <property type="protein sequence ID" value="KYG67542.1"/>
    <property type="molecule type" value="Genomic_DNA"/>
</dbReference>
<feature type="transmembrane region" description="Helical" evidence="13">
    <location>
        <begin position="615"/>
        <end position="635"/>
    </location>
</feature>
<dbReference type="InterPro" id="IPR025857">
    <property type="entry name" value="MacB_PCD"/>
</dbReference>
<dbReference type="InterPro" id="IPR027417">
    <property type="entry name" value="P-loop_NTPase"/>
</dbReference>
<dbReference type="PROSITE" id="PS50893">
    <property type="entry name" value="ABC_TRANSPORTER_2"/>
    <property type="match status" value="1"/>
</dbReference>
<dbReference type="InterPro" id="IPR003439">
    <property type="entry name" value="ABC_transporter-like_ATP-bd"/>
</dbReference>
<evidence type="ECO:0000256" key="10">
    <source>
        <dbReference type="ARBA" id="ARBA00023251"/>
    </source>
</evidence>
<keyword evidence="7" id="KW-0067">ATP-binding</keyword>
<dbReference type="InterPro" id="IPR003838">
    <property type="entry name" value="ABC3_permease_C"/>
</dbReference>
<dbReference type="PANTHER" id="PTHR30572">
    <property type="entry name" value="MEMBRANE COMPONENT OF TRANSPORTER-RELATED"/>
    <property type="match status" value="1"/>
</dbReference>
<comment type="subcellular location">
    <subcellularLocation>
        <location evidence="1">Cell inner membrane</location>
        <topology evidence="1">Multi-pass membrane protein</topology>
    </subcellularLocation>
</comment>
<evidence type="ECO:0000256" key="4">
    <source>
        <dbReference type="ARBA" id="ARBA00022519"/>
    </source>
</evidence>
<dbReference type="Gene3D" id="3.40.50.300">
    <property type="entry name" value="P-loop containing nucleotide triphosphate hydrolases"/>
    <property type="match status" value="1"/>
</dbReference>
<dbReference type="InterPro" id="IPR003593">
    <property type="entry name" value="AAA+_ATPase"/>
</dbReference>
<evidence type="ECO:0000256" key="2">
    <source>
        <dbReference type="ARBA" id="ARBA00022448"/>
    </source>
</evidence>
<feature type="transmembrane region" description="Helical" evidence="13">
    <location>
        <begin position="269"/>
        <end position="289"/>
    </location>
</feature>
<evidence type="ECO:0000259" key="14">
    <source>
        <dbReference type="PROSITE" id="PS50893"/>
    </source>
</evidence>
<dbReference type="GO" id="GO:0046677">
    <property type="term" value="P:response to antibiotic"/>
    <property type="evidence" value="ECO:0007669"/>
    <property type="project" value="UniProtKB-KW"/>
</dbReference>
<dbReference type="SMART" id="SM00382">
    <property type="entry name" value="AAA"/>
    <property type="match status" value="1"/>
</dbReference>
<dbReference type="FunFam" id="3.40.50.300:FF:000032">
    <property type="entry name" value="Export ABC transporter ATP-binding protein"/>
    <property type="match status" value="1"/>
</dbReference>
<evidence type="ECO:0000256" key="9">
    <source>
        <dbReference type="ARBA" id="ARBA00023136"/>
    </source>
</evidence>
<comment type="caution">
    <text evidence="15">The sequence shown here is derived from an EMBL/GenBank/DDBJ whole genome shotgun (WGS) entry which is preliminary data.</text>
</comment>
<dbReference type="InterPro" id="IPR017911">
    <property type="entry name" value="MacB-like_ATP-bd"/>
</dbReference>
<comment type="similarity">
    <text evidence="11">Belongs to the ABC-4 integral membrane protein family.</text>
</comment>
<dbReference type="InterPro" id="IPR050250">
    <property type="entry name" value="Macrolide_Exporter_MacB"/>
</dbReference>
<dbReference type="AlphaFoldDB" id="A0A150WSZ0"/>
<dbReference type="Pfam" id="PF02687">
    <property type="entry name" value="FtsX"/>
    <property type="match status" value="1"/>
</dbReference>
<dbReference type="GO" id="GO:0005524">
    <property type="term" value="F:ATP binding"/>
    <property type="evidence" value="ECO:0007669"/>
    <property type="project" value="UniProtKB-KW"/>
</dbReference>
<keyword evidence="2" id="KW-0813">Transport</keyword>
<dbReference type="GO" id="GO:0098796">
    <property type="term" value="C:membrane protein complex"/>
    <property type="evidence" value="ECO:0007669"/>
    <property type="project" value="UniProtKB-ARBA"/>
</dbReference>
<keyword evidence="3" id="KW-1003">Cell membrane</keyword>
<keyword evidence="5 13" id="KW-0812">Transmembrane</keyword>
<reference evidence="15 16" key="1">
    <citation type="submission" date="2016-03" db="EMBL/GenBank/DDBJ databases">
        <authorList>
            <person name="Ploux O."/>
        </authorList>
    </citation>
    <scope>NUCLEOTIDE SEQUENCE [LARGE SCALE GENOMIC DNA]</scope>
    <source>
        <strain evidence="15 16">R0</strain>
    </source>
</reference>
<evidence type="ECO:0000256" key="12">
    <source>
        <dbReference type="ARBA" id="ARBA00038388"/>
    </source>
</evidence>
<dbReference type="Pfam" id="PF00005">
    <property type="entry name" value="ABC_tran"/>
    <property type="match status" value="1"/>
</dbReference>
<feature type="transmembrane region" description="Helical" evidence="13">
    <location>
        <begin position="528"/>
        <end position="554"/>
    </location>
</feature>
<keyword evidence="9 13" id="KW-0472">Membrane</keyword>
<keyword evidence="10" id="KW-0046">Antibiotic resistance</keyword>
<dbReference type="GO" id="GO:0005886">
    <property type="term" value="C:plasma membrane"/>
    <property type="evidence" value="ECO:0007669"/>
    <property type="project" value="UniProtKB-SubCell"/>
</dbReference>
<evidence type="ECO:0000256" key="8">
    <source>
        <dbReference type="ARBA" id="ARBA00022989"/>
    </source>
</evidence>
<keyword evidence="6" id="KW-0547">Nucleotide-binding</keyword>
<keyword evidence="16" id="KW-1185">Reference proteome</keyword>
<dbReference type="InterPro" id="IPR017871">
    <property type="entry name" value="ABC_transporter-like_CS"/>
</dbReference>
<proteinExistence type="inferred from homology"/>
<dbReference type="RefSeq" id="WP_061835134.1">
    <property type="nucleotide sequence ID" value="NZ_LUKE01000001.1"/>
</dbReference>
<dbReference type="Pfam" id="PF12704">
    <property type="entry name" value="MacB_PCD"/>
    <property type="match status" value="1"/>
</dbReference>
<sequence length="652" mass="71051">MIEIKDVRKSYQMGPHSVEVLKGISLQIEQGDFVAIMGPSGSGKSTLMHILGLLDVPTSGSYELKGREVSLLEEDELAVVRRDEVGFIFQQFNLLPRLKAWQNVSLPLLYSSDGFDFDRANELLGKVGLSQRVDHRPNELSGGQQQRIAIARSLINRPGIIFADEPTGNLDSQSEQEVLEILQELNAQGITIIVVTHEEEIGQLAKRLIRLKDGEILSDERRAPLPLVKNFETAPAPSSGGSSEFAIKEVMEHFHQGFQTLAGNKVRSILSMLGILIGVAAVVVMLALGTGAQKAIEDQLSSLGSNLLILSAGNIRVSGVMRESGVRIRLRTDDVNAIKEEVDGIRDVSPSVSGRAQATFGNKNWNTQIMGVTSAFTRVRASDPVYGRFFSDSENQSRALVAVIGTTVAREIFGKKSPIGELIKLNKVNFRVIGVLPEKGAAGPQDQDDRIVVPVNTAMYRLFGRDYVDSLDIEVFNVTEMDQVQKSVLDLMNRRHRVPISSREDAFRIFNMSDIQQALNSSSRTMSLLLASIAAISLIVGGIGIMNIMLVSVTERTKEIGLRKAIGAKRRDISMQFLTESIVVSISGGVLGILLGFAVSFLLSSLIGWNTSVSFASVAVSFSFSALIGVAFGSYPAQKAAKLHPIDALRYE</sequence>
<evidence type="ECO:0000313" key="16">
    <source>
        <dbReference type="Proteomes" id="UP000075320"/>
    </source>
</evidence>
<organism evidence="15 16">
    <name type="scientific">Bdellovibrio bacteriovorus</name>
    <dbReference type="NCBI Taxonomy" id="959"/>
    <lineage>
        <taxon>Bacteria</taxon>
        <taxon>Pseudomonadati</taxon>
        <taxon>Bdellovibrionota</taxon>
        <taxon>Bdellovibrionia</taxon>
        <taxon>Bdellovibrionales</taxon>
        <taxon>Pseudobdellovibrionaceae</taxon>
        <taxon>Bdellovibrio</taxon>
    </lineage>
</organism>
<dbReference type="GO" id="GO:0022857">
    <property type="term" value="F:transmembrane transporter activity"/>
    <property type="evidence" value="ECO:0007669"/>
    <property type="project" value="TreeGrafter"/>
</dbReference>
<feature type="transmembrane region" description="Helical" evidence="13">
    <location>
        <begin position="575"/>
        <end position="603"/>
    </location>
</feature>
<keyword evidence="4" id="KW-0997">Cell inner membrane</keyword>
<evidence type="ECO:0000256" key="13">
    <source>
        <dbReference type="SAM" id="Phobius"/>
    </source>
</evidence>
<keyword evidence="8 13" id="KW-1133">Transmembrane helix</keyword>
<evidence type="ECO:0000256" key="7">
    <source>
        <dbReference type="ARBA" id="ARBA00022840"/>
    </source>
</evidence>
<evidence type="ECO:0000256" key="11">
    <source>
        <dbReference type="ARBA" id="ARBA00038076"/>
    </source>
</evidence>
<evidence type="ECO:0000256" key="3">
    <source>
        <dbReference type="ARBA" id="ARBA00022475"/>
    </source>
</evidence>
<dbReference type="OrthoDB" id="9766351at2"/>
<gene>
    <name evidence="15" type="ORF">AZI86_09660</name>
</gene>
<evidence type="ECO:0000256" key="1">
    <source>
        <dbReference type="ARBA" id="ARBA00004429"/>
    </source>
</evidence>
<evidence type="ECO:0000256" key="5">
    <source>
        <dbReference type="ARBA" id="ARBA00022692"/>
    </source>
</evidence>
<protein>
    <submittedName>
        <fullName evidence="15">MacB family efflux pump subunit</fullName>
    </submittedName>
</protein>
<dbReference type="GO" id="GO:0016887">
    <property type="term" value="F:ATP hydrolysis activity"/>
    <property type="evidence" value="ECO:0007669"/>
    <property type="project" value="InterPro"/>
</dbReference>
<dbReference type="PANTHER" id="PTHR30572:SF4">
    <property type="entry name" value="ABC TRANSPORTER PERMEASE YTRF"/>
    <property type="match status" value="1"/>
</dbReference>
<dbReference type="CDD" id="cd03255">
    <property type="entry name" value="ABC_MJ0796_LolCDE_FtsE"/>
    <property type="match status" value="1"/>
</dbReference>
<name>A0A150WSZ0_BDEBC</name>
<accession>A0A150WSZ0</accession>
<dbReference type="Proteomes" id="UP000075320">
    <property type="component" value="Unassembled WGS sequence"/>
</dbReference>
<comment type="similarity">
    <text evidence="12">Belongs to the ABC transporter superfamily. Macrolide exporter (TC 3.A.1.122) family.</text>
</comment>
<dbReference type="SUPFAM" id="SSF52540">
    <property type="entry name" value="P-loop containing nucleoside triphosphate hydrolases"/>
    <property type="match status" value="1"/>
</dbReference>